<dbReference type="GO" id="GO:0046872">
    <property type="term" value="F:metal ion binding"/>
    <property type="evidence" value="ECO:0007669"/>
    <property type="project" value="InterPro"/>
</dbReference>
<reference evidence="7" key="1">
    <citation type="submission" date="2016-10" db="EMBL/GenBank/DDBJ databases">
        <authorList>
            <person name="Varghese N."/>
            <person name="Submissions S."/>
        </authorList>
    </citation>
    <scope>NUCLEOTIDE SEQUENCE [LARGE SCALE GENOMIC DNA]</scope>
    <source>
        <strain evidence="7">P18</strain>
    </source>
</reference>
<dbReference type="PROSITE" id="PS50975">
    <property type="entry name" value="ATP_GRASP"/>
    <property type="match status" value="1"/>
</dbReference>
<evidence type="ECO:0000256" key="2">
    <source>
        <dbReference type="ARBA" id="ARBA00022741"/>
    </source>
</evidence>
<sequence>MRAAVIGASSESIYTIGKAKEMGIEVVALDGDPNAPGLKAADKSFVVDIRDVEKVLEVLDENRPDVILPVPIGRYLTTTGAVNDHYGLCGVSEHAAKLCTDKYEFHRILSERGLRNAELYLIPAGCEYSNPDELNEQFPVVVKPRFGSGSRGVQIFNTREDLVKGFLLEQPYDEDYCIESCIEGPEYGVDGVFTDGIFHLILLRGKRNTLPPYRECVGYYSIIEDEENKAFFEKVKDLMQKTGEALGFENNLIHADIIKDVNGKPFIIETSARPSGHNLHNLFTPMASGVDEVVEFIKYALPDLGRRYVFEPNVKKHMVIRYFDFENVRVNKVPDENLLREKYPLKAWNCNIENGMTLGKVTNGASIMGRGFFILEGSSKEELDRLCDEIKSEFEVELVTVSDRI</sequence>
<accession>A0A1I5PI64</accession>
<dbReference type="RefSeq" id="WP_074882674.1">
    <property type="nucleotide sequence ID" value="NZ_FOXO01000001.1"/>
</dbReference>
<dbReference type="Gene3D" id="3.40.50.20">
    <property type="match status" value="1"/>
</dbReference>
<keyword evidence="7" id="KW-1185">Reference proteome</keyword>
<keyword evidence="2 4" id="KW-0547">Nucleotide-binding</keyword>
<evidence type="ECO:0000313" key="6">
    <source>
        <dbReference type="EMBL" id="SFP33743.1"/>
    </source>
</evidence>
<evidence type="ECO:0000259" key="5">
    <source>
        <dbReference type="PROSITE" id="PS50975"/>
    </source>
</evidence>
<keyword evidence="1" id="KW-0436">Ligase</keyword>
<evidence type="ECO:0000256" key="1">
    <source>
        <dbReference type="ARBA" id="ARBA00022598"/>
    </source>
</evidence>
<dbReference type="PANTHER" id="PTHR43585">
    <property type="entry name" value="FUMIPYRROLE BIOSYNTHESIS PROTEIN C"/>
    <property type="match status" value="1"/>
</dbReference>
<dbReference type="InterPro" id="IPR052032">
    <property type="entry name" value="ATP-dep_AA_Ligase"/>
</dbReference>
<dbReference type="Pfam" id="PF13535">
    <property type="entry name" value="ATP-grasp_4"/>
    <property type="match status" value="1"/>
</dbReference>
<evidence type="ECO:0000313" key="7">
    <source>
        <dbReference type="Proteomes" id="UP000182624"/>
    </source>
</evidence>
<dbReference type="SUPFAM" id="SSF52440">
    <property type="entry name" value="PreATP-grasp domain"/>
    <property type="match status" value="1"/>
</dbReference>
<evidence type="ECO:0000256" key="4">
    <source>
        <dbReference type="PROSITE-ProRule" id="PRU00409"/>
    </source>
</evidence>
<proteinExistence type="predicted"/>
<dbReference type="Gene3D" id="3.30.470.20">
    <property type="entry name" value="ATP-grasp fold, B domain"/>
    <property type="match status" value="1"/>
</dbReference>
<dbReference type="OrthoDB" id="9803907at2"/>
<name>A0A1I5PI64_9FIRM</name>
<dbReference type="InterPro" id="IPR011761">
    <property type="entry name" value="ATP-grasp"/>
</dbReference>
<dbReference type="EMBL" id="FOXO01000001">
    <property type="protein sequence ID" value="SFP33743.1"/>
    <property type="molecule type" value="Genomic_DNA"/>
</dbReference>
<protein>
    <submittedName>
        <fullName evidence="6">Carbamoylphosphate synthase large subunit</fullName>
    </submittedName>
</protein>
<organism evidence="6 7">
    <name type="scientific">Butyrivibrio proteoclasticus</name>
    <dbReference type="NCBI Taxonomy" id="43305"/>
    <lineage>
        <taxon>Bacteria</taxon>
        <taxon>Bacillati</taxon>
        <taxon>Bacillota</taxon>
        <taxon>Clostridia</taxon>
        <taxon>Lachnospirales</taxon>
        <taxon>Lachnospiraceae</taxon>
        <taxon>Butyrivibrio</taxon>
    </lineage>
</organism>
<evidence type="ECO:0000256" key="3">
    <source>
        <dbReference type="ARBA" id="ARBA00022840"/>
    </source>
</evidence>
<dbReference type="InterPro" id="IPR016185">
    <property type="entry name" value="PreATP-grasp_dom_sf"/>
</dbReference>
<dbReference type="GO" id="GO:0005524">
    <property type="term" value="F:ATP binding"/>
    <property type="evidence" value="ECO:0007669"/>
    <property type="project" value="UniProtKB-UniRule"/>
</dbReference>
<feature type="domain" description="ATP-grasp" evidence="5">
    <location>
        <begin position="106"/>
        <end position="301"/>
    </location>
</feature>
<keyword evidence="3 4" id="KW-0067">ATP-binding</keyword>
<dbReference type="AlphaFoldDB" id="A0A1I5PI64"/>
<dbReference type="Proteomes" id="UP000182624">
    <property type="component" value="Unassembled WGS sequence"/>
</dbReference>
<dbReference type="GO" id="GO:0016874">
    <property type="term" value="F:ligase activity"/>
    <property type="evidence" value="ECO:0007669"/>
    <property type="project" value="UniProtKB-KW"/>
</dbReference>
<gene>
    <name evidence="6" type="ORF">SAMN04487928_10115</name>
</gene>
<dbReference type="SUPFAM" id="SSF56059">
    <property type="entry name" value="Glutathione synthetase ATP-binding domain-like"/>
    <property type="match status" value="1"/>
</dbReference>
<dbReference type="PANTHER" id="PTHR43585:SF2">
    <property type="entry name" value="ATP-GRASP ENZYME FSQD"/>
    <property type="match status" value="1"/>
</dbReference>